<evidence type="ECO:0000313" key="7">
    <source>
        <dbReference type="EMBL" id="PJG82813.1"/>
    </source>
</evidence>
<feature type="domain" description="SPOR" evidence="6">
    <location>
        <begin position="205"/>
        <end position="280"/>
    </location>
</feature>
<dbReference type="GO" id="GO:0008932">
    <property type="term" value="F:lytic endotransglycosylase activity"/>
    <property type="evidence" value="ECO:0007669"/>
    <property type="project" value="UniProtKB-UniRule"/>
</dbReference>
<dbReference type="InterPro" id="IPR012997">
    <property type="entry name" value="RplA"/>
</dbReference>
<dbReference type="Gene3D" id="2.40.40.10">
    <property type="entry name" value="RlpA-like domain"/>
    <property type="match status" value="1"/>
</dbReference>
<dbReference type="InterPro" id="IPR007730">
    <property type="entry name" value="SPOR-like_dom"/>
</dbReference>
<dbReference type="SUPFAM" id="SSF110997">
    <property type="entry name" value="Sporulation related repeat"/>
    <property type="match status" value="1"/>
</dbReference>
<keyword evidence="2 4" id="KW-0456">Lyase</keyword>
<dbReference type="InterPro" id="IPR034718">
    <property type="entry name" value="RlpA"/>
</dbReference>
<gene>
    <name evidence="4" type="primary">rlpA</name>
    <name evidence="7" type="ORF">CVP04_05440</name>
</gene>
<dbReference type="InterPro" id="IPR036908">
    <property type="entry name" value="RlpA-like_sf"/>
</dbReference>
<dbReference type="HAMAP" id="MF_02071">
    <property type="entry name" value="RlpA"/>
    <property type="match status" value="1"/>
</dbReference>
<dbReference type="SUPFAM" id="SSF50685">
    <property type="entry name" value="Barwin-like endoglucanases"/>
    <property type="match status" value="1"/>
</dbReference>
<feature type="chain" id="PRO_5015013670" description="Endolytic peptidoglycan transglycosylase RlpA" evidence="4">
    <location>
        <begin position="25"/>
        <end position="282"/>
    </location>
</feature>
<dbReference type="InterPro" id="IPR036680">
    <property type="entry name" value="SPOR-like_sf"/>
</dbReference>
<accession>A0A2M8RVB7</accession>
<dbReference type="PANTHER" id="PTHR34183">
    <property type="entry name" value="ENDOLYTIC PEPTIDOGLYCAN TRANSGLYCOSYLASE RLPA"/>
    <property type="match status" value="1"/>
</dbReference>
<comment type="similarity">
    <text evidence="4 5">Belongs to the RlpA family.</text>
</comment>
<dbReference type="GO" id="GO:0071555">
    <property type="term" value="P:cell wall organization"/>
    <property type="evidence" value="ECO:0007669"/>
    <property type="project" value="UniProtKB-KW"/>
</dbReference>
<organism evidence="7 8">
    <name type="scientific">Caviibacterium pharyngocola</name>
    <dbReference type="NCBI Taxonomy" id="28159"/>
    <lineage>
        <taxon>Bacteria</taxon>
        <taxon>Pseudomonadati</taxon>
        <taxon>Pseudomonadota</taxon>
        <taxon>Gammaproteobacteria</taxon>
        <taxon>Pasteurellales</taxon>
        <taxon>Pasteurellaceae</taxon>
        <taxon>Caviibacterium</taxon>
    </lineage>
</organism>
<comment type="caution">
    <text evidence="7">The sequence shown here is derived from an EMBL/GenBank/DDBJ whole genome shotgun (WGS) entry which is preliminary data.</text>
</comment>
<dbReference type="GO" id="GO:0042834">
    <property type="term" value="F:peptidoglycan binding"/>
    <property type="evidence" value="ECO:0007669"/>
    <property type="project" value="InterPro"/>
</dbReference>
<dbReference type="GO" id="GO:0009279">
    <property type="term" value="C:cell outer membrane"/>
    <property type="evidence" value="ECO:0007669"/>
    <property type="project" value="TreeGrafter"/>
</dbReference>
<evidence type="ECO:0000256" key="2">
    <source>
        <dbReference type="ARBA" id="ARBA00023239"/>
    </source>
</evidence>
<dbReference type="OrthoDB" id="9779128at2"/>
<reference evidence="7 8" key="1">
    <citation type="submission" date="2017-11" db="EMBL/GenBank/DDBJ databases">
        <title>Reclassification of Bisgaard taxon 5 as Caviibacterium pharyngocola gen. nov., sp. nov.</title>
        <authorList>
            <person name="Christensen H."/>
        </authorList>
    </citation>
    <scope>NUCLEOTIDE SEQUENCE [LARGE SCALE GENOMIC DNA]</scope>
    <source>
        <strain evidence="7 8">7_3</strain>
    </source>
</reference>
<evidence type="ECO:0000256" key="3">
    <source>
        <dbReference type="ARBA" id="ARBA00023316"/>
    </source>
</evidence>
<dbReference type="AlphaFoldDB" id="A0A2M8RVB7"/>
<keyword evidence="7" id="KW-0449">Lipoprotein</keyword>
<dbReference type="Pfam" id="PF03330">
    <property type="entry name" value="DPBB_1"/>
    <property type="match status" value="1"/>
</dbReference>
<evidence type="ECO:0000256" key="5">
    <source>
        <dbReference type="RuleBase" id="RU003495"/>
    </source>
</evidence>
<protein>
    <recommendedName>
        <fullName evidence="4">Endolytic peptidoglycan transglycosylase RlpA</fullName>
        <ecNumber evidence="4">4.2.2.-</ecNumber>
    </recommendedName>
</protein>
<dbReference type="PROSITE" id="PS51724">
    <property type="entry name" value="SPOR"/>
    <property type="match status" value="1"/>
</dbReference>
<proteinExistence type="inferred from homology"/>
<keyword evidence="3 4" id="KW-0961">Cell wall biogenesis/degradation</keyword>
<dbReference type="NCBIfam" id="TIGR00413">
    <property type="entry name" value="rlpA"/>
    <property type="match status" value="1"/>
</dbReference>
<dbReference type="Proteomes" id="UP000230282">
    <property type="component" value="Unassembled WGS sequence"/>
</dbReference>
<feature type="signal peptide" evidence="4">
    <location>
        <begin position="1"/>
        <end position="24"/>
    </location>
</feature>
<dbReference type="GO" id="GO:0000270">
    <property type="term" value="P:peptidoglycan metabolic process"/>
    <property type="evidence" value="ECO:0007669"/>
    <property type="project" value="UniProtKB-UniRule"/>
</dbReference>
<dbReference type="RefSeq" id="WP_100296506.1">
    <property type="nucleotide sequence ID" value="NZ_PHGZ01000013.1"/>
</dbReference>
<dbReference type="Pfam" id="PF05036">
    <property type="entry name" value="SPOR"/>
    <property type="match status" value="1"/>
</dbReference>
<keyword evidence="1 4" id="KW-0732">Signal</keyword>
<sequence precursor="true">MKLTKTLKCILALSIAAVTLSTQAETKKLYGVQGPKLTYKQPTTKSHSYQVKGVTYTTKTHHNAKNYSKEGVASYYHAKFSGRRTSNGELYSPALYTAAHKTLPLNSYALVTNLHNNRKVIVRINDRGPFTRGRIIDLSSAAAKEIGLLARGTGNVRVEALHVSSEGKISGPAAAALAKTTTHPEGLSRLDTSAVENSAKNKKPSENMDGYKIRMLNVNSKQQAEQVIAELALENVKAEISQNGKKYDIHFGPVTSKNEVNRLKAQLQKLNRSKQLIVYGYN</sequence>
<evidence type="ECO:0000256" key="4">
    <source>
        <dbReference type="HAMAP-Rule" id="MF_02071"/>
    </source>
</evidence>
<comment type="function">
    <text evidence="4">Lytic transglycosylase with a strong preference for naked glycan strands that lack stem peptides.</text>
</comment>
<dbReference type="InterPro" id="IPR009009">
    <property type="entry name" value="RlpA-like_DPBB"/>
</dbReference>
<dbReference type="PANTHER" id="PTHR34183:SF1">
    <property type="entry name" value="ENDOLYTIC PEPTIDOGLYCAN TRANSGLYCOSYLASE RLPA"/>
    <property type="match status" value="1"/>
</dbReference>
<dbReference type="EMBL" id="PHGZ01000013">
    <property type="protein sequence ID" value="PJG82813.1"/>
    <property type="molecule type" value="Genomic_DNA"/>
</dbReference>
<name>A0A2M8RVB7_9PAST</name>
<evidence type="ECO:0000259" key="6">
    <source>
        <dbReference type="PROSITE" id="PS51724"/>
    </source>
</evidence>
<evidence type="ECO:0000313" key="8">
    <source>
        <dbReference type="Proteomes" id="UP000230282"/>
    </source>
</evidence>
<dbReference type="CDD" id="cd22268">
    <property type="entry name" value="DPBB_RlpA-like"/>
    <property type="match status" value="1"/>
</dbReference>
<evidence type="ECO:0000256" key="1">
    <source>
        <dbReference type="ARBA" id="ARBA00022729"/>
    </source>
</evidence>
<keyword evidence="8" id="KW-1185">Reference proteome</keyword>
<dbReference type="EC" id="4.2.2.-" evidence="4"/>
<dbReference type="Gene3D" id="3.30.70.1070">
    <property type="entry name" value="Sporulation related repeat"/>
    <property type="match status" value="1"/>
</dbReference>